<feature type="coiled-coil region" evidence="1">
    <location>
        <begin position="73"/>
        <end position="107"/>
    </location>
</feature>
<evidence type="ECO:0000313" key="2">
    <source>
        <dbReference type="EMBL" id="MQY42796.1"/>
    </source>
</evidence>
<dbReference type="Proteomes" id="UP000436694">
    <property type="component" value="Unassembled WGS sequence"/>
</dbReference>
<gene>
    <name evidence="2" type="ORF">GG681_09095</name>
</gene>
<accession>A0A844B070</accession>
<comment type="caution">
    <text evidence="2">The sequence shown here is derived from an EMBL/GenBank/DDBJ whole genome shotgun (WGS) entry which is preliminary data.</text>
</comment>
<name>A0A844B070_9RHOB</name>
<evidence type="ECO:0000313" key="3">
    <source>
        <dbReference type="Proteomes" id="UP000436694"/>
    </source>
</evidence>
<dbReference type="AlphaFoldDB" id="A0A844B070"/>
<evidence type="ECO:0000256" key="1">
    <source>
        <dbReference type="SAM" id="Coils"/>
    </source>
</evidence>
<organism evidence="2 3">
    <name type="scientific">Tritonibacter aquimaris</name>
    <dbReference type="NCBI Taxonomy" id="2663379"/>
    <lineage>
        <taxon>Bacteria</taxon>
        <taxon>Pseudomonadati</taxon>
        <taxon>Pseudomonadota</taxon>
        <taxon>Alphaproteobacteria</taxon>
        <taxon>Rhodobacterales</taxon>
        <taxon>Paracoccaceae</taxon>
        <taxon>Tritonibacter</taxon>
    </lineage>
</organism>
<keyword evidence="3" id="KW-1185">Reference proteome</keyword>
<reference evidence="2 3" key="1">
    <citation type="submission" date="2019-10" db="EMBL/GenBank/DDBJ databases">
        <title>Epibacterium sp. nov., isolated from seawater.</title>
        <authorList>
            <person name="Zhang X."/>
            <person name="Li N."/>
        </authorList>
    </citation>
    <scope>NUCLEOTIDE SEQUENCE [LARGE SCALE GENOMIC DNA]</scope>
    <source>
        <strain evidence="2 3">SM1969</strain>
    </source>
</reference>
<dbReference type="EMBL" id="WIXK01000004">
    <property type="protein sequence ID" value="MQY42796.1"/>
    <property type="molecule type" value="Genomic_DNA"/>
</dbReference>
<dbReference type="InterPro" id="IPR046229">
    <property type="entry name" value="TnpC-like"/>
</dbReference>
<protein>
    <submittedName>
        <fullName evidence="2">Uncharacterized protein</fullName>
    </submittedName>
</protein>
<dbReference type="Gene3D" id="1.10.357.10">
    <property type="entry name" value="Tetracycline Repressor, domain 2"/>
    <property type="match status" value="1"/>
</dbReference>
<dbReference type="RefSeq" id="WP_153547330.1">
    <property type="nucleotide sequence ID" value="NZ_WIXK01000004.1"/>
</dbReference>
<sequence>MSKAKADDNIARLSAYLSEAGALPARGGKVSVTAIAKAAGIDRQVLYRNPRAKALLEDALRKKRLEGIEIQSVGERSENEKALERRVRRLEARNAVLASENMDLRARIRSLKHIEQMITMGKRVIP</sequence>
<dbReference type="Pfam" id="PF19776">
    <property type="entry name" value="DUF6262"/>
    <property type="match status" value="1"/>
</dbReference>
<keyword evidence="1" id="KW-0175">Coiled coil</keyword>
<proteinExistence type="predicted"/>